<keyword evidence="5" id="KW-0808">Transferase</keyword>
<feature type="region of interest" description="Disordered" evidence="2">
    <location>
        <begin position="65"/>
        <end position="122"/>
    </location>
</feature>
<evidence type="ECO:0000313" key="5">
    <source>
        <dbReference type="EMBL" id="SDZ28135.1"/>
    </source>
</evidence>
<feature type="compositionally biased region" description="Low complexity" evidence="2">
    <location>
        <begin position="98"/>
        <end position="111"/>
    </location>
</feature>
<organism evidence="5 6">
    <name type="scientific">Saccharopolyspora shandongensis</name>
    <dbReference type="NCBI Taxonomy" id="418495"/>
    <lineage>
        <taxon>Bacteria</taxon>
        <taxon>Bacillati</taxon>
        <taxon>Actinomycetota</taxon>
        <taxon>Actinomycetes</taxon>
        <taxon>Pseudonocardiales</taxon>
        <taxon>Pseudonocardiaceae</taxon>
        <taxon>Saccharopolyspora</taxon>
    </lineage>
</organism>
<evidence type="ECO:0000256" key="3">
    <source>
        <dbReference type="SAM" id="Phobius"/>
    </source>
</evidence>
<name>A0A1H3RS13_9PSEU</name>
<evidence type="ECO:0000313" key="6">
    <source>
        <dbReference type="Proteomes" id="UP000199529"/>
    </source>
</evidence>
<keyword evidence="3" id="KW-1133">Transmembrane helix</keyword>
<protein>
    <submittedName>
        <fullName evidence="5">Prenyltransferase and squalene oxidase repeat-containing protein</fullName>
    </submittedName>
</protein>
<dbReference type="AlphaFoldDB" id="A0A1H3RS13"/>
<dbReference type="OrthoDB" id="3852853at2"/>
<dbReference type="STRING" id="418495.SAMN05216215_105710"/>
<evidence type="ECO:0000256" key="2">
    <source>
        <dbReference type="SAM" id="MobiDB-lite"/>
    </source>
</evidence>
<gene>
    <name evidence="5" type="ORF">SAMN05216215_105710</name>
</gene>
<keyword evidence="6" id="KW-1185">Reference proteome</keyword>
<reference evidence="6" key="1">
    <citation type="submission" date="2016-10" db="EMBL/GenBank/DDBJ databases">
        <authorList>
            <person name="Varghese N."/>
            <person name="Submissions S."/>
        </authorList>
    </citation>
    <scope>NUCLEOTIDE SEQUENCE [LARGE SCALE GENOMIC DNA]</scope>
    <source>
        <strain evidence="6">CGMCC 4.3530</strain>
    </source>
</reference>
<dbReference type="InterPro" id="IPR008930">
    <property type="entry name" value="Terpenoid_cyclase/PrenylTrfase"/>
</dbReference>
<feature type="transmembrane region" description="Helical" evidence="3">
    <location>
        <begin position="12"/>
        <end position="34"/>
    </location>
</feature>
<keyword evidence="3" id="KW-0812">Transmembrane</keyword>
<dbReference type="CDD" id="cd00688">
    <property type="entry name" value="ISOPREN_C2_like"/>
    <property type="match status" value="1"/>
</dbReference>
<feature type="domain" description="Prenyltransferase alpha-alpha toroid" evidence="4">
    <location>
        <begin position="248"/>
        <end position="364"/>
    </location>
</feature>
<dbReference type="GO" id="GO:0016740">
    <property type="term" value="F:transferase activity"/>
    <property type="evidence" value="ECO:0007669"/>
    <property type="project" value="UniProtKB-KW"/>
</dbReference>
<dbReference type="SUPFAM" id="SSF48239">
    <property type="entry name" value="Terpenoid cyclases/Protein prenyltransferases"/>
    <property type="match status" value="1"/>
</dbReference>
<dbReference type="Gene3D" id="1.50.10.20">
    <property type="match status" value="1"/>
</dbReference>
<dbReference type="RefSeq" id="WP_143061237.1">
    <property type="nucleotide sequence ID" value="NZ_FNOK01000057.1"/>
</dbReference>
<dbReference type="EMBL" id="FNOK01000057">
    <property type="protein sequence ID" value="SDZ28135.1"/>
    <property type="molecule type" value="Genomic_DNA"/>
</dbReference>
<dbReference type="Proteomes" id="UP000199529">
    <property type="component" value="Unassembled WGS sequence"/>
</dbReference>
<keyword evidence="3" id="KW-0472">Membrane</keyword>
<evidence type="ECO:0000259" key="4">
    <source>
        <dbReference type="Pfam" id="PF00432"/>
    </source>
</evidence>
<keyword evidence="1" id="KW-0677">Repeat</keyword>
<dbReference type="Pfam" id="PF00432">
    <property type="entry name" value="Prenyltrans"/>
    <property type="match status" value="1"/>
</dbReference>
<dbReference type="InterPro" id="IPR001330">
    <property type="entry name" value="Prenyltrans"/>
</dbReference>
<proteinExistence type="predicted"/>
<evidence type="ECO:0000256" key="1">
    <source>
        <dbReference type="ARBA" id="ARBA00022737"/>
    </source>
</evidence>
<sequence length="449" mass="48322">MRTPSPIRRMRPVARPLITAVVTSAVALLINVATNQPGALWPWMGVVVLTVLVGILSWYEKHEQDHSKSGRTATPPGNRAVAAGPVRPGEIGSGTVSRARPPAAGGVVGARTVQPGPVRDRSDRRPVVFNAIPLRLADVTATLDATRLWVQRVQNADGGLPTDGKGSRSCTWSTAGLVWAISETTTRCDAIWLERALTWVLDNKNEDGGIPITRRGDRSIVDATAQTLIACCRGLRDSGDENYLTAVQSLAKWLLLRQEPDAGWSWAPRAECSWTATTCFGLLALHEVEALAEQADRIGESIQAGLRWIGTTQNEDGGWGSRAGDDSRAAVTGLVGFTLARLEQRSMAQAAAHHLRDSMTDAGGWPSAVDRPTGHTVTRFGDAYGVLGLAAVGDAADDDRIAHAVANLMKSYRGGHFQYLDTIMHTWPTRDGLLALAAVVRMLEERDLE</sequence>
<accession>A0A1H3RS13</accession>
<feature type="transmembrane region" description="Helical" evidence="3">
    <location>
        <begin position="40"/>
        <end position="59"/>
    </location>
</feature>